<dbReference type="RefSeq" id="WP_088569986.1">
    <property type="nucleotide sequence ID" value="NZ_FYEK01000003.1"/>
</dbReference>
<keyword evidence="3" id="KW-1185">Reference proteome</keyword>
<keyword evidence="2" id="KW-0315">Glutamine amidotransferase</keyword>
<dbReference type="PANTHER" id="PTHR43235:SF1">
    <property type="entry name" value="GLUTAMINE AMIDOTRANSFERASE PB2B2.05-RELATED"/>
    <property type="match status" value="1"/>
</dbReference>
<dbReference type="Proteomes" id="UP000197025">
    <property type="component" value="Unassembled WGS sequence"/>
</dbReference>
<dbReference type="OrthoDB" id="9813383at2"/>
<organism evidence="2 3">
    <name type="scientific">Thermoflexus hugenholtzii JAD2</name>
    <dbReference type="NCBI Taxonomy" id="877466"/>
    <lineage>
        <taxon>Bacteria</taxon>
        <taxon>Bacillati</taxon>
        <taxon>Chloroflexota</taxon>
        <taxon>Thermoflexia</taxon>
        <taxon>Thermoflexales</taxon>
        <taxon>Thermoflexaceae</taxon>
        <taxon>Thermoflexus</taxon>
    </lineage>
</organism>
<evidence type="ECO:0000313" key="3">
    <source>
        <dbReference type="Proteomes" id="UP000197025"/>
    </source>
</evidence>
<dbReference type="SUPFAM" id="SSF52317">
    <property type="entry name" value="Class I glutamine amidotransferase-like"/>
    <property type="match status" value="1"/>
</dbReference>
<dbReference type="GO" id="GO:0033969">
    <property type="term" value="F:gamma-glutamyl-gamma-aminobutyrate hydrolase activity"/>
    <property type="evidence" value="ECO:0007669"/>
    <property type="project" value="TreeGrafter"/>
</dbReference>
<dbReference type="InterPro" id="IPR029062">
    <property type="entry name" value="Class_I_gatase-like"/>
</dbReference>
<dbReference type="Pfam" id="PF07722">
    <property type="entry name" value="Peptidase_C26"/>
    <property type="match status" value="1"/>
</dbReference>
<dbReference type="GO" id="GO:0005829">
    <property type="term" value="C:cytosol"/>
    <property type="evidence" value="ECO:0007669"/>
    <property type="project" value="TreeGrafter"/>
</dbReference>
<feature type="compositionally biased region" description="Polar residues" evidence="1">
    <location>
        <begin position="9"/>
        <end position="21"/>
    </location>
</feature>
<dbReference type="GO" id="GO:0006598">
    <property type="term" value="P:polyamine catabolic process"/>
    <property type="evidence" value="ECO:0007669"/>
    <property type="project" value="TreeGrafter"/>
</dbReference>
<dbReference type="CDD" id="cd01745">
    <property type="entry name" value="GATase1_2"/>
    <property type="match status" value="1"/>
</dbReference>
<dbReference type="Gene3D" id="3.40.50.880">
    <property type="match status" value="1"/>
</dbReference>
<proteinExistence type="predicted"/>
<accession>A0A212PXL0</accession>
<dbReference type="EMBL" id="FYEK01000003">
    <property type="protein sequence ID" value="SNB51822.1"/>
    <property type="molecule type" value="Genomic_DNA"/>
</dbReference>
<evidence type="ECO:0000313" key="2">
    <source>
        <dbReference type="EMBL" id="SNB51822.1"/>
    </source>
</evidence>
<dbReference type="InterPro" id="IPR011697">
    <property type="entry name" value="Peptidase_C26"/>
</dbReference>
<dbReference type="InParanoid" id="A0A212PXL0"/>
<feature type="region of interest" description="Disordered" evidence="1">
    <location>
        <begin position="1"/>
        <end position="21"/>
    </location>
</feature>
<evidence type="ECO:0000256" key="1">
    <source>
        <dbReference type="SAM" id="MobiDB-lite"/>
    </source>
</evidence>
<reference evidence="3" key="1">
    <citation type="submission" date="2017-06" db="EMBL/GenBank/DDBJ databases">
        <authorList>
            <person name="Varghese N."/>
            <person name="Submissions S."/>
        </authorList>
    </citation>
    <scope>NUCLEOTIDE SEQUENCE [LARGE SCALE GENOMIC DNA]</scope>
    <source>
        <strain evidence="3">JAD2</strain>
    </source>
</reference>
<name>A0A212PXL0_9CHLR</name>
<dbReference type="GO" id="GO:0016740">
    <property type="term" value="F:transferase activity"/>
    <property type="evidence" value="ECO:0007669"/>
    <property type="project" value="UniProtKB-KW"/>
</dbReference>
<dbReference type="AlphaFoldDB" id="A0A212PXL0"/>
<keyword evidence="2" id="KW-0808">Transferase</keyword>
<dbReference type="PANTHER" id="PTHR43235">
    <property type="entry name" value="GLUTAMINE AMIDOTRANSFERASE PB2B2.05-RELATED"/>
    <property type="match status" value="1"/>
</dbReference>
<dbReference type="PROSITE" id="PS51273">
    <property type="entry name" value="GATASE_TYPE_1"/>
    <property type="match status" value="1"/>
</dbReference>
<protein>
    <submittedName>
        <fullName evidence="2">Putative glutamine amidotransferase</fullName>
    </submittedName>
</protein>
<gene>
    <name evidence="2" type="ORF">SAMN02746019_00021990</name>
</gene>
<dbReference type="InterPro" id="IPR044668">
    <property type="entry name" value="PuuD-like"/>
</dbReference>
<sequence>MHRPWIGVTTKNTRESSSLGRAQSATETAYLHAVWRAGGLPVMLPNLPEAAPEFAERMDGILLTGGCDIDPARYGASLHPRTGPVDPLRDAFEFALVEAARAQGKPILGICRGSQVLAVAFGAVLCQHLPDITELTHDSDAPPPARAHPVRLDPPPDLLALLHAHGVGEVLEVNSYHHQAVSRRADLPLGLQAIAEAPDGVVEAFLWRSTSGMIGALAIQWHPELLFEDDPRHLWPFRWLVEAAQGAR</sequence>